<protein>
    <submittedName>
        <fullName evidence="1">Uncharacterized protein</fullName>
    </submittedName>
</protein>
<proteinExistence type="predicted"/>
<keyword evidence="2" id="KW-1185">Reference proteome</keyword>
<dbReference type="EMBL" id="JAGFNK010000023">
    <property type="protein sequence ID" value="KAI9511385.1"/>
    <property type="molecule type" value="Genomic_DNA"/>
</dbReference>
<sequence length="1357" mass="147791">MKPVPLILPYTLSATSPAEGLPDAPSCANIVIEQASVVANVSCLAPWARASVRFTPSDSLEGIALGCEDGSLFLLRQSQGRHHISTPISLENPLLSRSPSPTSVQFSSRPRSRPRSPSTSLAPFSIASRARVVSGISDEQVQAPRNYVNFDEEPEKLKELLKGSAKDHSAAAIPKGPPSRSGSTRRGGPKSLLSATHSPALSLTSPPSPSHSAISSPSSPLYQHTLELHVFPTCSGPGNGVVGLHALASGRHLICLQSQGDLSVYSTNDGSCVVSLRIPQLPAVPPAGAKEIQPTEAAWAWRKLFIHEAGESSIIVTSATIDDGFPLDMSIDSEEFRQKQLSRVAVFELRENTDRGDDDMRLDKAAEWLIEGPCAGIGFSTAGDDAPTLFYVDSSNHLIVQRVVLVPAAIQLPPEFRGDNKRAASPDRRGEACRILLEDTFDVGELKPDQRLKGLQLLFIRDSIRGAAWSDCELYGFESRSQRLIINQLGTTHEHLKDITWFGWDTYCAIFSDRVQVSRLRLVDPNNDRLLDGQGSEILLQSHIVTSVAIHTPQALRALSPTTTLSTGVSSGGRRQVELYTCGDSRKEWAQTTLWKSYEGKKNPDDKRGITCLLPLEFTHVILGYSDGTIGRSSFANLVQLNSDLASEDRSDIPLNGCIVALHVVQNDQTGERLIVGGADDGSIAIWSLESMKTLARWILFITPLQRVLHQRYDKGGPLGGCLLCVSGDGTIAVIALENYSFLYMVPGSPAPLIRICIGGNNLLLLYADGRARLWDVKTLEFWRSMVLEKAKEVLGQGGWTELSLRDSPSMGNGPTTLGVSSPDASSTILVNLGSFLTRAVSISKSTAEDDQSHKTRERTAEVLRSLLQVLLTPGLNPDIDAICRDRLGLPATQALESRKFRDYFWEPTKSMSESCITETVPAKPPSDKAEHVNTVVAFYATALSHTIGRGYVPPSLSSLARWWFDVSSELRVATRILFDAGVAGLTDDETTSLVDRWQHSLPFLLPDSERRSPVASKALLLCGFIAAGQSSLLSTSALNIISKSVMIYLHENDLSCEALAIDLCSRGFNVWQNYIDSMEMLRNLFNLATSTKKESISAQNVGPQARQALLHIVTDNTGIFMTTLSLDILHPQSLEHRKSVMQLVAFLIRKKPLLIHPNLPKLVEAVVKSLDPNSTSNRDAVQDAATEILGHVVKTFPSIDFHMASQRLAVGTGEGAIVMYDLKTATRLYVLECHKQALVACSFSPDGRRLVTVSLEEGAVLVWKVGNSFASFFNPGAPPRQGHGGSEPFKSLSFNVGDAGEFSQLAPIPLAFFDFPSSPLSAVMSLEETFDQVQFEWTAERSVQLRIRDVTLTFSA</sequence>
<comment type="caution">
    <text evidence="1">The sequence shown here is derived from an EMBL/GenBank/DDBJ whole genome shotgun (WGS) entry which is preliminary data.</text>
</comment>
<organism evidence="1 2">
    <name type="scientific">Russula earlei</name>
    <dbReference type="NCBI Taxonomy" id="71964"/>
    <lineage>
        <taxon>Eukaryota</taxon>
        <taxon>Fungi</taxon>
        <taxon>Dikarya</taxon>
        <taxon>Basidiomycota</taxon>
        <taxon>Agaricomycotina</taxon>
        <taxon>Agaricomycetes</taxon>
        <taxon>Russulales</taxon>
        <taxon>Russulaceae</taxon>
        <taxon>Russula</taxon>
    </lineage>
</organism>
<gene>
    <name evidence="1" type="ORF">F5148DRAFT_1323298</name>
</gene>
<evidence type="ECO:0000313" key="2">
    <source>
        <dbReference type="Proteomes" id="UP001207468"/>
    </source>
</evidence>
<evidence type="ECO:0000313" key="1">
    <source>
        <dbReference type="EMBL" id="KAI9511385.1"/>
    </source>
</evidence>
<accession>A0ACC0UI10</accession>
<dbReference type="Proteomes" id="UP001207468">
    <property type="component" value="Unassembled WGS sequence"/>
</dbReference>
<reference evidence="1" key="1">
    <citation type="submission" date="2021-03" db="EMBL/GenBank/DDBJ databases">
        <title>Evolutionary priming and transition to the ectomycorrhizal habit in an iconic lineage of mushroom-forming fungi: is preadaptation a requirement?</title>
        <authorList>
            <consortium name="DOE Joint Genome Institute"/>
            <person name="Looney B.P."/>
            <person name="Miyauchi S."/>
            <person name="Morin E."/>
            <person name="Drula E."/>
            <person name="Courty P.E."/>
            <person name="Chicoki N."/>
            <person name="Fauchery L."/>
            <person name="Kohler A."/>
            <person name="Kuo A."/>
            <person name="LaButti K."/>
            <person name="Pangilinan J."/>
            <person name="Lipzen A."/>
            <person name="Riley R."/>
            <person name="Andreopoulos W."/>
            <person name="He G."/>
            <person name="Johnson J."/>
            <person name="Barry K.W."/>
            <person name="Grigoriev I.V."/>
            <person name="Nagy L."/>
            <person name="Hibbett D."/>
            <person name="Henrissat B."/>
            <person name="Matheny P.B."/>
            <person name="Labbe J."/>
            <person name="Martin A.F."/>
        </authorList>
    </citation>
    <scope>NUCLEOTIDE SEQUENCE</scope>
    <source>
        <strain evidence="1">BPL698</strain>
    </source>
</reference>
<name>A0ACC0UI10_9AGAM</name>